<evidence type="ECO:0000313" key="1">
    <source>
        <dbReference type="EMBL" id="MBD2770448.1"/>
    </source>
</evidence>
<gene>
    <name evidence="1" type="ORF">IC235_21395</name>
</gene>
<sequence length="301" mass="34316">MQVYTFWARATQHHPATNGQTAGTVANGQADLVAYAGSDISLADAQARAAELLQRRHAWLEAEKSWPQEYPVGSRPLREQLQQRVMNSQGELIAAITRNHYGSRVLNSAQVMFIDVDDQDLIRPLPDPTPFSLIGFFKRLFNPPPPAPPLVPREQLDLRLAAWLQLYPSWNFRVYRTRLGFRLFVTHLLLTPASPEAQEVFAAMRADSTYVRLCLAQGCYRARLEPKPWRVRFHRPPHRFPYDTPEQARQHLDWEQQYTAHSHGYSVCEWVGEYGSGQTCAEAKQLADLHDTICVGTNQLA</sequence>
<organism evidence="1 2">
    <name type="scientific">Hymenobacter montanus</name>
    <dbReference type="NCBI Taxonomy" id="2771359"/>
    <lineage>
        <taxon>Bacteria</taxon>
        <taxon>Pseudomonadati</taxon>
        <taxon>Bacteroidota</taxon>
        <taxon>Cytophagia</taxon>
        <taxon>Cytophagales</taxon>
        <taxon>Hymenobacteraceae</taxon>
        <taxon>Hymenobacter</taxon>
    </lineage>
</organism>
<dbReference type="Proteomes" id="UP000612233">
    <property type="component" value="Unassembled WGS sequence"/>
</dbReference>
<accession>A0A927BI35</accession>
<dbReference type="AlphaFoldDB" id="A0A927BI35"/>
<evidence type="ECO:0000313" key="2">
    <source>
        <dbReference type="Proteomes" id="UP000612233"/>
    </source>
</evidence>
<comment type="caution">
    <text evidence="1">The sequence shown here is derived from an EMBL/GenBank/DDBJ whole genome shotgun (WGS) entry which is preliminary data.</text>
</comment>
<reference evidence="1" key="1">
    <citation type="submission" date="2020-09" db="EMBL/GenBank/DDBJ databases">
        <authorList>
            <person name="Kim M.K."/>
        </authorList>
    </citation>
    <scope>NUCLEOTIDE SEQUENCE</scope>
    <source>
        <strain evidence="1">BT664</strain>
    </source>
</reference>
<dbReference type="RefSeq" id="WP_191007254.1">
    <property type="nucleotide sequence ID" value="NZ_JACXAD010000039.1"/>
</dbReference>
<proteinExistence type="predicted"/>
<keyword evidence="2" id="KW-1185">Reference proteome</keyword>
<name>A0A927BI35_9BACT</name>
<protein>
    <submittedName>
        <fullName evidence="1">Uncharacterized protein</fullName>
    </submittedName>
</protein>
<dbReference type="EMBL" id="JACXAD010000039">
    <property type="protein sequence ID" value="MBD2770448.1"/>
    <property type="molecule type" value="Genomic_DNA"/>
</dbReference>